<dbReference type="Gene3D" id="2.160.10.10">
    <property type="entry name" value="Hexapeptide repeat proteins"/>
    <property type="match status" value="1"/>
</dbReference>
<dbReference type="SUPFAM" id="SSF51161">
    <property type="entry name" value="Trimeric LpxA-like enzymes"/>
    <property type="match status" value="1"/>
</dbReference>
<comment type="similarity">
    <text evidence="1">Belongs to the transferase hexapeptide repeat family.</text>
</comment>
<evidence type="ECO:0000313" key="4">
    <source>
        <dbReference type="EMBL" id="KZL63896.1"/>
    </source>
</evidence>
<dbReference type="STRING" id="1573173.A0A166LST4"/>
<dbReference type="Proteomes" id="UP000076584">
    <property type="component" value="Unassembled WGS sequence"/>
</dbReference>
<keyword evidence="5" id="KW-1185">Reference proteome</keyword>
<comment type="caution">
    <text evidence="4">The sequence shown here is derived from an EMBL/GenBank/DDBJ whole genome shotgun (WGS) entry which is preliminary data.</text>
</comment>
<keyword evidence="2 4" id="KW-0808">Transferase</keyword>
<dbReference type="GO" id="GO:0008374">
    <property type="term" value="F:O-acyltransferase activity"/>
    <property type="evidence" value="ECO:0007669"/>
    <property type="project" value="TreeGrafter"/>
</dbReference>
<evidence type="ECO:0000256" key="1">
    <source>
        <dbReference type="ARBA" id="ARBA00007274"/>
    </source>
</evidence>
<organism evidence="4 5">
    <name type="scientific">Colletotrichum incanum</name>
    <name type="common">Soybean anthracnose fungus</name>
    <dbReference type="NCBI Taxonomy" id="1573173"/>
    <lineage>
        <taxon>Eukaryota</taxon>
        <taxon>Fungi</taxon>
        <taxon>Dikarya</taxon>
        <taxon>Ascomycota</taxon>
        <taxon>Pezizomycotina</taxon>
        <taxon>Sordariomycetes</taxon>
        <taxon>Hypocreomycetidae</taxon>
        <taxon>Glomerellales</taxon>
        <taxon>Glomerellaceae</taxon>
        <taxon>Colletotrichum</taxon>
        <taxon>Colletotrichum spaethianum species complex</taxon>
    </lineage>
</organism>
<dbReference type="AlphaFoldDB" id="A0A166LST4"/>
<dbReference type="CDD" id="cd03357">
    <property type="entry name" value="LbH_MAT_GAT"/>
    <property type="match status" value="1"/>
</dbReference>
<name>A0A166LST4_COLIC</name>
<dbReference type="Pfam" id="PF14602">
    <property type="entry name" value="Hexapep_2"/>
    <property type="match status" value="1"/>
</dbReference>
<feature type="domain" description="Maltose/galactoside acetyltransferase" evidence="3">
    <location>
        <begin position="34"/>
        <end position="84"/>
    </location>
</feature>
<dbReference type="GO" id="GO:0016407">
    <property type="term" value="F:acetyltransferase activity"/>
    <property type="evidence" value="ECO:0007669"/>
    <property type="project" value="InterPro"/>
</dbReference>
<dbReference type="PANTHER" id="PTHR23416:SF54">
    <property type="entry name" value="ACETYLTRANSFERASE, CYSE_LACA_LPXA_NODL FAMILY (AFU_ORTHOLOGUE AFUA_2G08430)-RELATED"/>
    <property type="match status" value="1"/>
</dbReference>
<sequence length="256" mass="28505">MRYTHTHNAQTQKGRTHMQQLVMDIRSIDREENRRRMRNGELYWAFTPDLIADRKRCKTACDKLNQAGDVSRRTLIGLWKDINRDTIPLPPPHMRRDEDDALLEDYPWIDAPIKMDYGYNVKLGDNVYVNSNSTWVDTCLITVGSRTLIGPNCSFYSGEHPLDPTLRNGTRGPESGKPITIGEDCWFGGNVIVLPGVTIGRGVTVGAGSVVTKDVPDYVCVVGNPARIIKKVVPSQPSITGSTPALSTNINYSSTM</sequence>
<dbReference type="EMBL" id="LFIW01002722">
    <property type="protein sequence ID" value="KZL63896.1"/>
    <property type="molecule type" value="Genomic_DNA"/>
</dbReference>
<proteinExistence type="inferred from homology"/>
<dbReference type="SMART" id="SM01266">
    <property type="entry name" value="Mac"/>
    <property type="match status" value="1"/>
</dbReference>
<evidence type="ECO:0000259" key="3">
    <source>
        <dbReference type="SMART" id="SM01266"/>
    </source>
</evidence>
<gene>
    <name evidence="4" type="ORF">CI238_07664</name>
</gene>
<dbReference type="InterPro" id="IPR011004">
    <property type="entry name" value="Trimer_LpxA-like_sf"/>
</dbReference>
<dbReference type="PANTHER" id="PTHR23416">
    <property type="entry name" value="SIALIC ACID SYNTHASE-RELATED"/>
    <property type="match status" value="1"/>
</dbReference>
<protein>
    <submittedName>
        <fullName evidence="4">Galactoside o-acetyltransferase</fullName>
    </submittedName>
</protein>
<reference evidence="4 5" key="1">
    <citation type="submission" date="2015-06" db="EMBL/GenBank/DDBJ databases">
        <title>Survival trade-offs in plant roots during colonization by closely related pathogenic and mutualistic fungi.</title>
        <authorList>
            <person name="Hacquard S."/>
            <person name="Kracher B."/>
            <person name="Hiruma K."/>
            <person name="Weinman A."/>
            <person name="Muench P."/>
            <person name="Garrido Oter R."/>
            <person name="Ver Loren van Themaat E."/>
            <person name="Dallerey J.-F."/>
            <person name="Damm U."/>
            <person name="Henrissat B."/>
            <person name="Lespinet O."/>
            <person name="Thon M."/>
            <person name="Kemen E."/>
            <person name="McHardy A.C."/>
            <person name="Schulze-Lefert P."/>
            <person name="O'Connell R.J."/>
        </authorList>
    </citation>
    <scope>NUCLEOTIDE SEQUENCE [LARGE SCALE GENOMIC DNA]</scope>
    <source>
        <strain evidence="4 5">MAFF 238704</strain>
    </source>
</reference>
<dbReference type="Pfam" id="PF12464">
    <property type="entry name" value="Mac"/>
    <property type="match status" value="1"/>
</dbReference>
<evidence type="ECO:0000256" key="2">
    <source>
        <dbReference type="ARBA" id="ARBA00022679"/>
    </source>
</evidence>
<dbReference type="InterPro" id="IPR001451">
    <property type="entry name" value="Hexapep"/>
</dbReference>
<evidence type="ECO:0000313" key="5">
    <source>
        <dbReference type="Proteomes" id="UP000076584"/>
    </source>
</evidence>
<accession>A0A166LST4</accession>
<dbReference type="InterPro" id="IPR024688">
    <property type="entry name" value="Mac_dom"/>
</dbReference>
<dbReference type="InterPro" id="IPR051159">
    <property type="entry name" value="Hexapeptide_acetyltransf"/>
</dbReference>